<keyword evidence="2" id="KW-1185">Reference proteome</keyword>
<dbReference type="EMBL" id="OK499972">
    <property type="protein sequence ID" value="UGO46130.1"/>
    <property type="molecule type" value="Genomic_DNA"/>
</dbReference>
<name>A0AAE8YR05_9CAUD</name>
<gene>
    <name evidence="1" type="ORF">CHEWBECCA_47</name>
</gene>
<accession>A0AAE8YR05</accession>
<proteinExistence type="predicted"/>
<sequence>MVYHMGNDYSQTIRWKTILKIYRNMKKFKMEDDNMKKLRAELNDLLRPLKQKDMYKMPSHIVVFGDENDSVHVFLYDTQVDTVIDFLETKVNYFSIYALGRTVATYYKYN</sequence>
<protein>
    <submittedName>
        <fullName evidence="1">Uncharacterized protein</fullName>
    </submittedName>
</protein>
<evidence type="ECO:0000313" key="1">
    <source>
        <dbReference type="EMBL" id="UGO46130.1"/>
    </source>
</evidence>
<evidence type="ECO:0000313" key="2">
    <source>
        <dbReference type="Proteomes" id="UP000827751"/>
    </source>
</evidence>
<organism evidence="1 2">
    <name type="scientific">Bacillus phage vB_BanS_Chewbecca</name>
    <dbReference type="NCBI Taxonomy" id="2894786"/>
    <lineage>
        <taxon>Viruses</taxon>
        <taxon>Duplodnaviria</taxon>
        <taxon>Heunggongvirae</taxon>
        <taxon>Uroviricota</taxon>
        <taxon>Caudoviricetes</taxon>
        <taxon>Joanripponvirinae</taxon>
        <taxon>Tsamsavirus</taxon>
        <taxon>Tsamsavirus chewbecca</taxon>
    </lineage>
</organism>
<dbReference type="Proteomes" id="UP000827751">
    <property type="component" value="Segment"/>
</dbReference>
<reference evidence="1 2" key="1">
    <citation type="submission" date="2021-10" db="EMBL/GenBank/DDBJ databases">
        <authorList>
            <person name="Lavering E.D."/>
            <person name="James R."/>
            <person name="Fairhom J.D."/>
            <person name="Ogilvie B.H."/>
            <person name="Thurgood T.L."/>
            <person name="Robison R.A."/>
            <person name="Grose J.H."/>
        </authorList>
    </citation>
    <scope>NUCLEOTIDE SEQUENCE [LARGE SCALE GENOMIC DNA]</scope>
</reference>